<reference evidence="7 8" key="1">
    <citation type="submission" date="2015-08" db="EMBL/GenBank/DDBJ databases">
        <title>Investigation of the bacterial diversity of lava forest soil.</title>
        <authorList>
            <person name="Lee J.S."/>
        </authorList>
    </citation>
    <scope>NUCLEOTIDE SEQUENCE [LARGE SCALE GENOMIC DNA]</scope>
    <source>
        <strain evidence="7 8">GJW-30</strain>
    </source>
</reference>
<evidence type="ECO:0000256" key="1">
    <source>
        <dbReference type="ARBA" id="ARBA00009741"/>
    </source>
</evidence>
<keyword evidence="7" id="KW-0687">Ribonucleoprotein</keyword>
<feature type="binding site" evidence="6">
    <location>
        <position position="158"/>
    </location>
    <ligand>
        <name>S-adenosyl-L-methionine</name>
        <dbReference type="ChEBI" id="CHEBI:59789"/>
    </ligand>
</feature>
<dbReference type="PANTHER" id="PTHR43648">
    <property type="entry name" value="ELECTRON TRANSFER FLAVOPROTEIN BETA SUBUNIT LYSINE METHYLTRANSFERASE"/>
    <property type="match status" value="1"/>
</dbReference>
<dbReference type="GO" id="GO:0032259">
    <property type="term" value="P:methylation"/>
    <property type="evidence" value="ECO:0007669"/>
    <property type="project" value="UniProtKB-KW"/>
</dbReference>
<keyword evidence="5 6" id="KW-0949">S-adenosyl-L-methionine</keyword>
<dbReference type="AlphaFoldDB" id="A0A0S3PTP0"/>
<gene>
    <name evidence="6 7" type="primary">prmA</name>
    <name evidence="7" type="ORF">GJW-30_1_01860</name>
</gene>
<dbReference type="Gene3D" id="3.40.50.150">
    <property type="entry name" value="Vaccinia Virus protein VP39"/>
    <property type="match status" value="1"/>
</dbReference>
<dbReference type="InterPro" id="IPR004498">
    <property type="entry name" value="Ribosomal_PrmA_MeTrfase"/>
</dbReference>
<accession>A0A0S3PTP0</accession>
<dbReference type="NCBIfam" id="NF001784">
    <property type="entry name" value="PRK00517.2-1"/>
    <property type="match status" value="1"/>
</dbReference>
<dbReference type="Proteomes" id="UP000236884">
    <property type="component" value="Chromosome"/>
</dbReference>
<dbReference type="EMBL" id="AP014946">
    <property type="protein sequence ID" value="BAT59329.1"/>
    <property type="molecule type" value="Genomic_DNA"/>
</dbReference>
<evidence type="ECO:0000313" key="8">
    <source>
        <dbReference type="Proteomes" id="UP000236884"/>
    </source>
</evidence>
<dbReference type="InterPro" id="IPR050078">
    <property type="entry name" value="Ribosomal_L11_MeTrfase_PrmA"/>
</dbReference>
<keyword evidence="8" id="KW-1185">Reference proteome</keyword>
<feature type="binding site" evidence="6">
    <location>
        <position position="180"/>
    </location>
    <ligand>
        <name>S-adenosyl-L-methionine</name>
        <dbReference type="ChEBI" id="CHEBI:59789"/>
    </ligand>
</feature>
<evidence type="ECO:0000256" key="2">
    <source>
        <dbReference type="ARBA" id="ARBA00022490"/>
    </source>
</evidence>
<dbReference type="Pfam" id="PF06325">
    <property type="entry name" value="PrmA"/>
    <property type="match status" value="1"/>
</dbReference>
<evidence type="ECO:0000313" key="7">
    <source>
        <dbReference type="EMBL" id="BAT59329.1"/>
    </source>
</evidence>
<dbReference type="EC" id="2.1.1.-" evidence="6"/>
<feature type="binding site" evidence="6">
    <location>
        <position position="227"/>
    </location>
    <ligand>
        <name>S-adenosyl-L-methionine</name>
        <dbReference type="ChEBI" id="CHEBI:59789"/>
    </ligand>
</feature>
<comment type="similarity">
    <text evidence="1 6">Belongs to the methyltransferase superfamily. PrmA family.</text>
</comment>
<sequence>METSSFVARLRPRSDPQEIAGRLTELLDADECVLSVFEEKPGVWAIELHFSEAPDEAVLRDIIAAATDDELASTLSVEKIEARDWVAASLAGLSAVPAGRFVVQGSHLRGTESPSRIAIEIEAALAFGTGHHGTTRGCLLVLDELIKRKHPRRILDVGTGTAVLAIAAARALHRPVLASDIDRTSVKVAQANAHANRADQYIRFVHAAGVDAGVFRRNAPFDLVFANILLRPLQRLSAPIARLVPPGGHVILSGLTNDQKTAALAFYRAQGLVLIKTVRLEGWTTLLLTRPRHSRPAVARRSRAI</sequence>
<evidence type="ECO:0000256" key="3">
    <source>
        <dbReference type="ARBA" id="ARBA00022603"/>
    </source>
</evidence>
<keyword evidence="4 6" id="KW-0808">Transferase</keyword>
<keyword evidence="2 6" id="KW-0963">Cytoplasm</keyword>
<feature type="binding site" evidence="6">
    <location>
        <position position="135"/>
    </location>
    <ligand>
        <name>S-adenosyl-L-methionine</name>
        <dbReference type="ChEBI" id="CHEBI:59789"/>
    </ligand>
</feature>
<evidence type="ECO:0000256" key="6">
    <source>
        <dbReference type="HAMAP-Rule" id="MF_00735"/>
    </source>
</evidence>
<dbReference type="RefSeq" id="WP_096354558.1">
    <property type="nucleotide sequence ID" value="NZ_AP014946.1"/>
</dbReference>
<name>A0A0S3PTP0_9BRAD</name>
<dbReference type="InterPro" id="IPR029063">
    <property type="entry name" value="SAM-dependent_MTases_sf"/>
</dbReference>
<dbReference type="PANTHER" id="PTHR43648:SF1">
    <property type="entry name" value="ELECTRON TRANSFER FLAVOPROTEIN BETA SUBUNIT LYSINE METHYLTRANSFERASE"/>
    <property type="match status" value="1"/>
</dbReference>
<dbReference type="GO" id="GO:0005737">
    <property type="term" value="C:cytoplasm"/>
    <property type="evidence" value="ECO:0007669"/>
    <property type="project" value="UniProtKB-SubCell"/>
</dbReference>
<evidence type="ECO:0000256" key="4">
    <source>
        <dbReference type="ARBA" id="ARBA00022679"/>
    </source>
</evidence>
<dbReference type="CDD" id="cd02440">
    <property type="entry name" value="AdoMet_MTases"/>
    <property type="match status" value="1"/>
</dbReference>
<evidence type="ECO:0000256" key="5">
    <source>
        <dbReference type="ARBA" id="ARBA00022691"/>
    </source>
</evidence>
<keyword evidence="3 6" id="KW-0489">Methyltransferase</keyword>
<comment type="catalytic activity">
    <reaction evidence="6">
        <text>L-lysyl-[protein] + 3 S-adenosyl-L-methionine = N(6),N(6),N(6)-trimethyl-L-lysyl-[protein] + 3 S-adenosyl-L-homocysteine + 3 H(+)</text>
        <dbReference type="Rhea" id="RHEA:54192"/>
        <dbReference type="Rhea" id="RHEA-COMP:9752"/>
        <dbReference type="Rhea" id="RHEA-COMP:13826"/>
        <dbReference type="ChEBI" id="CHEBI:15378"/>
        <dbReference type="ChEBI" id="CHEBI:29969"/>
        <dbReference type="ChEBI" id="CHEBI:57856"/>
        <dbReference type="ChEBI" id="CHEBI:59789"/>
        <dbReference type="ChEBI" id="CHEBI:61961"/>
    </reaction>
</comment>
<proteinExistence type="inferred from homology"/>
<dbReference type="GO" id="GO:0005840">
    <property type="term" value="C:ribosome"/>
    <property type="evidence" value="ECO:0007669"/>
    <property type="project" value="UniProtKB-KW"/>
</dbReference>
<comment type="function">
    <text evidence="6">Methylates ribosomal protein L11.</text>
</comment>
<dbReference type="HAMAP" id="MF_00735">
    <property type="entry name" value="Methyltr_PrmA"/>
    <property type="match status" value="1"/>
</dbReference>
<protein>
    <recommendedName>
        <fullName evidence="6">Ribosomal protein L11 methyltransferase</fullName>
        <shortName evidence="6">L11 Mtase</shortName>
        <ecNumber evidence="6">2.1.1.-</ecNumber>
    </recommendedName>
</protein>
<organism evidence="7 8">
    <name type="scientific">Variibacter gotjawalensis</name>
    <dbReference type="NCBI Taxonomy" id="1333996"/>
    <lineage>
        <taxon>Bacteria</taxon>
        <taxon>Pseudomonadati</taxon>
        <taxon>Pseudomonadota</taxon>
        <taxon>Alphaproteobacteria</taxon>
        <taxon>Hyphomicrobiales</taxon>
        <taxon>Nitrobacteraceae</taxon>
        <taxon>Variibacter</taxon>
    </lineage>
</organism>
<dbReference type="GO" id="GO:0016279">
    <property type="term" value="F:protein-lysine N-methyltransferase activity"/>
    <property type="evidence" value="ECO:0007669"/>
    <property type="project" value="RHEA"/>
</dbReference>
<comment type="subcellular location">
    <subcellularLocation>
        <location evidence="6">Cytoplasm</location>
    </subcellularLocation>
</comment>
<dbReference type="SUPFAM" id="SSF53335">
    <property type="entry name" value="S-adenosyl-L-methionine-dependent methyltransferases"/>
    <property type="match status" value="1"/>
</dbReference>
<keyword evidence="7" id="KW-0689">Ribosomal protein</keyword>
<dbReference type="OrthoDB" id="9785995at2"/>
<dbReference type="KEGG" id="vgo:GJW-30_1_01860"/>